<name>A0AB34GQZ4_ESCRO</name>
<feature type="region of interest" description="Disordered" evidence="1">
    <location>
        <begin position="202"/>
        <end position="279"/>
    </location>
</feature>
<dbReference type="PANTHER" id="PTHR12308">
    <property type="entry name" value="ANOCTAMIN"/>
    <property type="match status" value="1"/>
</dbReference>
<dbReference type="GO" id="GO:0061588">
    <property type="term" value="P:calcium activated phospholipid scrambling"/>
    <property type="evidence" value="ECO:0007669"/>
    <property type="project" value="TreeGrafter"/>
</dbReference>
<evidence type="ECO:0000313" key="3">
    <source>
        <dbReference type="EMBL" id="KAJ8781693.1"/>
    </source>
</evidence>
<dbReference type="InterPro" id="IPR007632">
    <property type="entry name" value="Anoctamin"/>
</dbReference>
<proteinExistence type="predicted"/>
<dbReference type="Proteomes" id="UP001159641">
    <property type="component" value="Unassembled WGS sequence"/>
</dbReference>
<comment type="caution">
    <text evidence="3">The sequence shown here is derived from an EMBL/GenBank/DDBJ whole genome shotgun (WGS) entry which is preliminary data.</text>
</comment>
<reference evidence="3 4" key="1">
    <citation type="submission" date="2022-11" db="EMBL/GenBank/DDBJ databases">
        <title>Whole genome sequence of Eschrichtius robustus ER-17-0199.</title>
        <authorList>
            <person name="Bruniche-Olsen A."/>
            <person name="Black A.N."/>
            <person name="Fields C.J."/>
            <person name="Walden K."/>
            <person name="Dewoody J.A."/>
        </authorList>
    </citation>
    <scope>NUCLEOTIDE SEQUENCE [LARGE SCALE GENOMIC DNA]</scope>
    <source>
        <strain evidence="3">ER-17-0199</strain>
        <tissue evidence="3">Blubber</tissue>
    </source>
</reference>
<dbReference type="InterPro" id="IPR032394">
    <property type="entry name" value="Anoct_dimer"/>
</dbReference>
<dbReference type="GO" id="GO:0005254">
    <property type="term" value="F:chloride channel activity"/>
    <property type="evidence" value="ECO:0007669"/>
    <property type="project" value="TreeGrafter"/>
</dbReference>
<dbReference type="GO" id="GO:0005886">
    <property type="term" value="C:plasma membrane"/>
    <property type="evidence" value="ECO:0007669"/>
    <property type="project" value="TreeGrafter"/>
</dbReference>
<protein>
    <recommendedName>
        <fullName evidence="2">Anoctamin dimerisation domain-containing protein</fullName>
    </recommendedName>
</protein>
<feature type="compositionally biased region" description="Polar residues" evidence="1">
    <location>
        <begin position="332"/>
        <end position="354"/>
    </location>
</feature>
<accession>A0AB34GQZ4</accession>
<dbReference type="Pfam" id="PF16178">
    <property type="entry name" value="Anoct_dimer"/>
    <property type="match status" value="2"/>
</dbReference>
<organism evidence="3 4">
    <name type="scientific">Eschrichtius robustus</name>
    <name type="common">California gray whale</name>
    <name type="synonym">Eschrichtius gibbosus</name>
    <dbReference type="NCBI Taxonomy" id="9764"/>
    <lineage>
        <taxon>Eukaryota</taxon>
        <taxon>Metazoa</taxon>
        <taxon>Chordata</taxon>
        <taxon>Craniata</taxon>
        <taxon>Vertebrata</taxon>
        <taxon>Euteleostomi</taxon>
        <taxon>Mammalia</taxon>
        <taxon>Eutheria</taxon>
        <taxon>Laurasiatheria</taxon>
        <taxon>Artiodactyla</taxon>
        <taxon>Whippomorpha</taxon>
        <taxon>Cetacea</taxon>
        <taxon>Mysticeti</taxon>
        <taxon>Eschrichtiidae</taxon>
        <taxon>Eschrichtius</taxon>
    </lineage>
</organism>
<evidence type="ECO:0000259" key="2">
    <source>
        <dbReference type="Pfam" id="PF16178"/>
    </source>
</evidence>
<gene>
    <name evidence="3" type="ORF">J1605_010951</name>
</gene>
<feature type="domain" description="Anoctamin dimerisation" evidence="2">
    <location>
        <begin position="27"/>
        <end position="126"/>
    </location>
</feature>
<sequence length="453" mass="49182">MLHPRLSRSPPSRQRDVQDEDSVVRRLLFSAPWAVLRCYAEDLGLKLPLQDGEGQLTIPSRSCPTRPPTGQPACWSGWGVPNILLEDVPDVPPKSYSCQFEVRNLSRFLGSENQATFFPITYRHQIEASGGCLWAQPQDGRALVSLPCHHMTSDQCHPCHPQLFEILAKTPYGHERKRLFGTDQLLGEGVFSAAFPLHDVSPGAGGAGRGGQAAAGGEFLDDEDPRSRPGMRGSSTPVVWPGPAAACRLPEQLLSRGDGEVTEPLTRPGRGGDVLTTPAATVPDSVSLTVTLDKMPTAWVRRLFTPHEAPRAARRGSGAPEPQTSAGLGEGAQTSLDPPRPTTSHPQGPLTTPSEGPRALGLTQRQVRLQPWARWRQWHKYQPLDHVRRYFGEKVAFYFARLSESRAHRPRGLLGPQLGLQGNSLLMGAPKRGAGPGAQPLAMLTPPRPALPG</sequence>
<feature type="compositionally biased region" description="Gly residues" evidence="1">
    <location>
        <begin position="203"/>
        <end position="214"/>
    </location>
</feature>
<evidence type="ECO:0000313" key="4">
    <source>
        <dbReference type="Proteomes" id="UP001159641"/>
    </source>
</evidence>
<evidence type="ECO:0000256" key="1">
    <source>
        <dbReference type="SAM" id="MobiDB-lite"/>
    </source>
</evidence>
<dbReference type="EMBL" id="JAIQCJ010002141">
    <property type="protein sequence ID" value="KAJ8781693.1"/>
    <property type="molecule type" value="Genomic_DNA"/>
</dbReference>
<dbReference type="PANTHER" id="PTHR12308:SF22">
    <property type="entry name" value="ANOCTAMIN-7"/>
    <property type="match status" value="1"/>
</dbReference>
<feature type="domain" description="Anoctamin dimerisation" evidence="2">
    <location>
        <begin position="165"/>
        <end position="201"/>
    </location>
</feature>
<dbReference type="GO" id="GO:0046983">
    <property type="term" value="F:protein dimerization activity"/>
    <property type="evidence" value="ECO:0007669"/>
    <property type="project" value="InterPro"/>
</dbReference>
<dbReference type="AlphaFoldDB" id="A0AB34GQZ4"/>
<feature type="region of interest" description="Disordered" evidence="1">
    <location>
        <begin position="309"/>
        <end position="361"/>
    </location>
</feature>
<feature type="region of interest" description="Disordered" evidence="1">
    <location>
        <begin position="433"/>
        <end position="453"/>
    </location>
</feature>
<keyword evidence="4" id="KW-1185">Reference proteome</keyword>